<dbReference type="PANTHER" id="PTHR12203:SF118">
    <property type="entry name" value="BETA-1,2-XYLOSYLTRANSFERASE 1"/>
    <property type="match status" value="1"/>
</dbReference>
<organism evidence="4 5">
    <name type="scientific">Leucosporidium creatinivorum</name>
    <dbReference type="NCBI Taxonomy" id="106004"/>
    <lineage>
        <taxon>Eukaryota</taxon>
        <taxon>Fungi</taxon>
        <taxon>Dikarya</taxon>
        <taxon>Basidiomycota</taxon>
        <taxon>Pucciniomycotina</taxon>
        <taxon>Microbotryomycetes</taxon>
        <taxon>Leucosporidiales</taxon>
        <taxon>Leucosporidium</taxon>
    </lineage>
</organism>
<feature type="region of interest" description="Disordered" evidence="1">
    <location>
        <begin position="1"/>
        <end position="97"/>
    </location>
</feature>
<evidence type="ECO:0000313" key="5">
    <source>
        <dbReference type="Proteomes" id="UP000193467"/>
    </source>
</evidence>
<reference evidence="4 5" key="1">
    <citation type="submission" date="2016-07" db="EMBL/GenBank/DDBJ databases">
        <title>Pervasive Adenine N6-methylation of Active Genes in Fungi.</title>
        <authorList>
            <consortium name="DOE Joint Genome Institute"/>
            <person name="Mondo S.J."/>
            <person name="Dannebaum R.O."/>
            <person name="Kuo R.C."/>
            <person name="Labutti K."/>
            <person name="Haridas S."/>
            <person name="Kuo A."/>
            <person name="Salamov A."/>
            <person name="Ahrendt S.R."/>
            <person name="Lipzen A."/>
            <person name="Sullivan W."/>
            <person name="Andreopoulos W.B."/>
            <person name="Clum A."/>
            <person name="Lindquist E."/>
            <person name="Daum C."/>
            <person name="Ramamoorthy G.K."/>
            <person name="Gryganskyi A."/>
            <person name="Culley D."/>
            <person name="Magnuson J.K."/>
            <person name="James T.Y."/>
            <person name="O'Malley M.A."/>
            <person name="Stajich J.E."/>
            <person name="Spatafora J.W."/>
            <person name="Visel A."/>
            <person name="Grigoriev I.V."/>
        </authorList>
    </citation>
    <scope>NUCLEOTIDE SEQUENCE [LARGE SCALE GENOMIC DNA]</scope>
    <source>
        <strain evidence="4 5">62-1032</strain>
    </source>
</reference>
<keyword evidence="2" id="KW-0812">Transmembrane</keyword>
<gene>
    <name evidence="4" type="ORF">BCR35DRAFT_300486</name>
</gene>
<protein>
    <submittedName>
        <fullName evidence="4">Capsular associated protein</fullName>
    </submittedName>
</protein>
<dbReference type="InParanoid" id="A0A1Y2FYY7"/>
<sequence>MSSPKDELPPVPPSPAFASSSAFLRPETSGRPEHFAVSLPSTTPIISPPPSPGVSRSASPLPEFSDKYGGYGGSPAYRDDESPLLASTSTGSRHRKPKTSPIALLFILVAGMCALAGFIALLARLAIIPSPRARINHHLGPFIPASVAALIAPTADGPAPPHPILPLLTKAKSEWSSLITGQSTTFDRFSKTYKSRYGRPPPPGFDKWFAFATQGRNHTLVDEYDGLMDDLAPYRSLTPAELRRRTAELAQVPGISIVSIRNGVAQVHSKSGKWAPALAFEQMLAAFVRDLPDMDIAINEKPEGRVLPRQQKRVWMSDYGLEGSDELASNASDPFANPSLKGFTAEWKRDGSTWDTFRRACPTDAGSRRLVESLRSAEVIAGLQVQGRSSAKLDSAITRRTKVGLGQAYPPTRELTFQRDIDASFDICARPSMHTLHSTFFSDQRAIEHLYPVFSPSKPKGYSDILIPSNHYWQPSSETTYEWELKKGRTSTPTDIDWDAKNSTIYWRGKVTRGADTPPGHGSSFQKQRLVKKANTISTGVERILVGFDPKTAGLYSVAAPMSEVSKLTTDIAMACDPNLGECSYLRSLGYRVEPPAPLNEAWKHKYVLDLDEIGFSPRFFALMESKSAVIKSSVQLEFWKGWIKPWKHYIPLSSAYSELHNLQAFFSGIPTTFTNNASAPPTQLTKPYPLPELPLNDDGTPFDGDVALREIAEAGTEWRNNHVRKADMECYVYRLMIEWAALVTPPLDSA</sequence>
<keyword evidence="2" id="KW-0472">Membrane</keyword>
<feature type="domain" description="Glycosyl transferase CAP10" evidence="3">
    <location>
        <begin position="420"/>
        <end position="719"/>
    </location>
</feature>
<evidence type="ECO:0000259" key="3">
    <source>
        <dbReference type="SMART" id="SM00672"/>
    </source>
</evidence>
<dbReference type="Proteomes" id="UP000193467">
    <property type="component" value="Unassembled WGS sequence"/>
</dbReference>
<dbReference type="InterPro" id="IPR051091">
    <property type="entry name" value="O-Glucosyltr/Glycosyltrsf_90"/>
</dbReference>
<proteinExistence type="predicted"/>
<dbReference type="PANTHER" id="PTHR12203">
    <property type="entry name" value="KDEL LYS-ASP-GLU-LEU CONTAINING - RELATED"/>
    <property type="match status" value="1"/>
</dbReference>
<dbReference type="SMART" id="SM00672">
    <property type="entry name" value="CAP10"/>
    <property type="match status" value="1"/>
</dbReference>
<evidence type="ECO:0000256" key="2">
    <source>
        <dbReference type="SAM" id="Phobius"/>
    </source>
</evidence>
<dbReference type="EMBL" id="MCGR01000006">
    <property type="protein sequence ID" value="ORY89343.1"/>
    <property type="molecule type" value="Genomic_DNA"/>
</dbReference>
<dbReference type="OrthoDB" id="202415at2759"/>
<evidence type="ECO:0000256" key="1">
    <source>
        <dbReference type="SAM" id="MobiDB-lite"/>
    </source>
</evidence>
<feature type="transmembrane region" description="Helical" evidence="2">
    <location>
        <begin position="102"/>
        <end position="127"/>
    </location>
</feature>
<dbReference type="InterPro" id="IPR006598">
    <property type="entry name" value="CAP10"/>
</dbReference>
<evidence type="ECO:0000313" key="4">
    <source>
        <dbReference type="EMBL" id="ORY89343.1"/>
    </source>
</evidence>
<keyword evidence="2" id="KW-1133">Transmembrane helix</keyword>
<comment type="caution">
    <text evidence="4">The sequence shown here is derived from an EMBL/GenBank/DDBJ whole genome shotgun (WGS) entry which is preliminary data.</text>
</comment>
<keyword evidence="5" id="KW-1185">Reference proteome</keyword>
<dbReference type="STRING" id="106004.A0A1Y2FYY7"/>
<name>A0A1Y2FYY7_9BASI</name>
<dbReference type="AlphaFoldDB" id="A0A1Y2FYY7"/>
<accession>A0A1Y2FYY7</accession>